<evidence type="ECO:0000313" key="6">
    <source>
        <dbReference type="Ensembl" id="ENSHHUP00000029283.1"/>
    </source>
</evidence>
<protein>
    <submittedName>
        <fullName evidence="6">Uncharacterized protein</fullName>
    </submittedName>
</protein>
<dbReference type="GO" id="GO:0005576">
    <property type="term" value="C:extracellular region"/>
    <property type="evidence" value="ECO:0007669"/>
    <property type="project" value="UniProtKB-SubCell"/>
</dbReference>
<dbReference type="InterPro" id="IPR050439">
    <property type="entry name" value="ADAMTS_ADAMTS-like"/>
</dbReference>
<keyword evidence="3" id="KW-0732">Signal</keyword>
<evidence type="ECO:0000256" key="5">
    <source>
        <dbReference type="ARBA" id="ARBA00023157"/>
    </source>
</evidence>
<dbReference type="Gene3D" id="2.20.100.10">
    <property type="entry name" value="Thrombospondin type-1 (TSP1) repeat"/>
    <property type="match status" value="1"/>
</dbReference>
<keyword evidence="4" id="KW-0677">Repeat</keyword>
<proteinExistence type="predicted"/>
<dbReference type="PANTHER" id="PTHR13723">
    <property type="entry name" value="ADAMTS A DISINTEGRIN AND METALLOPROTEASE WITH THROMBOSPONDIN MOTIFS PROTEASE"/>
    <property type="match status" value="1"/>
</dbReference>
<organism evidence="6 7">
    <name type="scientific">Hucho hucho</name>
    <name type="common">huchen</name>
    <dbReference type="NCBI Taxonomy" id="62062"/>
    <lineage>
        <taxon>Eukaryota</taxon>
        <taxon>Metazoa</taxon>
        <taxon>Chordata</taxon>
        <taxon>Craniata</taxon>
        <taxon>Vertebrata</taxon>
        <taxon>Euteleostomi</taxon>
        <taxon>Actinopterygii</taxon>
        <taxon>Neopterygii</taxon>
        <taxon>Teleostei</taxon>
        <taxon>Protacanthopterygii</taxon>
        <taxon>Salmoniformes</taxon>
        <taxon>Salmonidae</taxon>
        <taxon>Salmoninae</taxon>
        <taxon>Hucho</taxon>
    </lineage>
</organism>
<dbReference type="Ensembl" id="ENSHHUT00000030502.1">
    <property type="protein sequence ID" value="ENSHHUP00000029283.1"/>
    <property type="gene ID" value="ENSHHUG00000018679.1"/>
</dbReference>
<reference evidence="7" key="1">
    <citation type="submission" date="2018-06" db="EMBL/GenBank/DDBJ databases">
        <title>Genome assembly of Danube salmon.</title>
        <authorList>
            <person name="Macqueen D.J."/>
            <person name="Gundappa M.K."/>
        </authorList>
    </citation>
    <scope>NUCLEOTIDE SEQUENCE [LARGE SCALE GENOMIC DNA]</scope>
</reference>
<keyword evidence="2" id="KW-0964">Secreted</keyword>
<dbReference type="AlphaFoldDB" id="A0A4W5LTN5"/>
<dbReference type="FunFam" id="2.20.100.10:FF:000009">
    <property type="entry name" value="ADAMTS-like protein 3 isoform A"/>
    <property type="match status" value="1"/>
</dbReference>
<dbReference type="GeneTree" id="ENSGT00940000158143"/>
<dbReference type="Proteomes" id="UP000314982">
    <property type="component" value="Unassembled WGS sequence"/>
</dbReference>
<keyword evidence="5" id="KW-1015">Disulfide bond</keyword>
<evidence type="ECO:0000256" key="4">
    <source>
        <dbReference type="ARBA" id="ARBA00022737"/>
    </source>
</evidence>
<name>A0A4W5LTN5_9TELE</name>
<accession>A0A4W5LTN5</accession>
<dbReference type="Pfam" id="PF19030">
    <property type="entry name" value="TSP1_ADAMTS"/>
    <property type="match status" value="1"/>
</dbReference>
<dbReference type="InterPro" id="IPR036383">
    <property type="entry name" value="TSP1_rpt_sf"/>
</dbReference>
<evidence type="ECO:0000256" key="3">
    <source>
        <dbReference type="ARBA" id="ARBA00022729"/>
    </source>
</evidence>
<reference evidence="6" key="3">
    <citation type="submission" date="2025-09" db="UniProtKB">
        <authorList>
            <consortium name="Ensembl"/>
        </authorList>
    </citation>
    <scope>IDENTIFICATION</scope>
</reference>
<evidence type="ECO:0000313" key="7">
    <source>
        <dbReference type="Proteomes" id="UP000314982"/>
    </source>
</evidence>
<keyword evidence="7" id="KW-1185">Reference proteome</keyword>
<reference evidence="6" key="2">
    <citation type="submission" date="2025-08" db="UniProtKB">
        <authorList>
            <consortium name="Ensembl"/>
        </authorList>
    </citation>
    <scope>IDENTIFICATION</scope>
</reference>
<comment type="subcellular location">
    <subcellularLocation>
        <location evidence="1">Secreted</location>
    </subcellularLocation>
</comment>
<sequence>MDLCPESDGFIEVMPYDHFQPLPRWEQGPWTECSVSCGESGGLQERSVVCVEDDAHGQITQVEEWKCTHSPRPITQQSCNSFTCPQWVAMEWSQVSNQVKYQINVYWVRTQLSRCYSGCSEMLMLLASNNAVKCQTIKM</sequence>
<dbReference type="GO" id="GO:0031012">
    <property type="term" value="C:extracellular matrix"/>
    <property type="evidence" value="ECO:0007669"/>
    <property type="project" value="TreeGrafter"/>
</dbReference>
<dbReference type="PANTHER" id="PTHR13723:SF169">
    <property type="entry name" value="ADAMTS-LIKE PROTEIN 3"/>
    <property type="match status" value="1"/>
</dbReference>
<dbReference type="PROSITE" id="PS50092">
    <property type="entry name" value="TSP1"/>
    <property type="match status" value="1"/>
</dbReference>
<evidence type="ECO:0000256" key="1">
    <source>
        <dbReference type="ARBA" id="ARBA00004613"/>
    </source>
</evidence>
<evidence type="ECO:0000256" key="2">
    <source>
        <dbReference type="ARBA" id="ARBA00022525"/>
    </source>
</evidence>
<dbReference type="SUPFAM" id="SSF82895">
    <property type="entry name" value="TSP-1 type 1 repeat"/>
    <property type="match status" value="1"/>
</dbReference>
<dbReference type="InterPro" id="IPR000884">
    <property type="entry name" value="TSP1_rpt"/>
</dbReference>